<feature type="region of interest" description="Disordered" evidence="4">
    <location>
        <begin position="35"/>
        <end position="54"/>
    </location>
</feature>
<reference evidence="8 9" key="1">
    <citation type="submission" date="2019-05" db="EMBL/GenBank/DDBJ databases">
        <authorList>
            <consortium name="Pathogen Informatics"/>
        </authorList>
    </citation>
    <scope>NUCLEOTIDE SEQUENCE [LARGE SCALE GENOMIC DNA]</scope>
    <source>
        <strain evidence="8 9">NCTC11429</strain>
    </source>
</reference>
<evidence type="ECO:0000313" key="8">
    <source>
        <dbReference type="EMBL" id="VTR51628.1"/>
    </source>
</evidence>
<dbReference type="InterPro" id="IPR036942">
    <property type="entry name" value="Beta-barrel_TonB_sf"/>
</dbReference>
<dbReference type="EMBL" id="LR590484">
    <property type="protein sequence ID" value="VTR51628.1"/>
    <property type="molecule type" value="Genomic_DNA"/>
</dbReference>
<evidence type="ECO:0000256" key="2">
    <source>
        <dbReference type="ARBA" id="ARBA00023136"/>
    </source>
</evidence>
<dbReference type="SUPFAM" id="SSF56935">
    <property type="entry name" value="Porins"/>
    <property type="match status" value="1"/>
</dbReference>
<keyword evidence="3" id="KW-0998">Cell outer membrane</keyword>
<evidence type="ECO:0000259" key="7">
    <source>
        <dbReference type="Pfam" id="PF14905"/>
    </source>
</evidence>
<feature type="signal peptide" evidence="5">
    <location>
        <begin position="1"/>
        <end position="26"/>
    </location>
</feature>
<feature type="domain" description="Outer membrane protein beta-barrel" evidence="7">
    <location>
        <begin position="318"/>
        <end position="723"/>
    </location>
</feature>
<dbReference type="AlphaFoldDB" id="A0A4V6Z323"/>
<comment type="subcellular location">
    <subcellularLocation>
        <location evidence="1">Cell outer membrane</location>
    </subcellularLocation>
</comment>
<organism evidence="8 9">
    <name type="scientific">Sphingobacterium thalpophilum</name>
    <dbReference type="NCBI Taxonomy" id="259"/>
    <lineage>
        <taxon>Bacteria</taxon>
        <taxon>Pseudomonadati</taxon>
        <taxon>Bacteroidota</taxon>
        <taxon>Sphingobacteriia</taxon>
        <taxon>Sphingobacteriales</taxon>
        <taxon>Sphingobacteriaceae</taxon>
        <taxon>Sphingobacterium</taxon>
    </lineage>
</organism>
<evidence type="ECO:0000256" key="5">
    <source>
        <dbReference type="SAM" id="SignalP"/>
    </source>
</evidence>
<keyword evidence="8" id="KW-0675">Receptor</keyword>
<dbReference type="STRING" id="1123265.GCA_000686625_03676"/>
<dbReference type="PANTHER" id="PTHR40980">
    <property type="entry name" value="PLUG DOMAIN-CONTAINING PROTEIN"/>
    <property type="match status" value="1"/>
</dbReference>
<dbReference type="InterPro" id="IPR012910">
    <property type="entry name" value="Plug_dom"/>
</dbReference>
<dbReference type="RefSeq" id="WP_028070398.1">
    <property type="nucleotide sequence ID" value="NZ_LR590484.1"/>
</dbReference>
<protein>
    <submittedName>
        <fullName evidence="8">Outer membrane receptor for ferrienterochelin and colicins</fullName>
    </submittedName>
</protein>
<dbReference type="Gene3D" id="2.40.170.20">
    <property type="entry name" value="TonB-dependent receptor, beta-barrel domain"/>
    <property type="match status" value="1"/>
</dbReference>
<evidence type="ECO:0000256" key="4">
    <source>
        <dbReference type="SAM" id="MobiDB-lite"/>
    </source>
</evidence>
<dbReference type="Pfam" id="PF07715">
    <property type="entry name" value="Plug"/>
    <property type="match status" value="1"/>
</dbReference>
<dbReference type="Gene3D" id="2.170.130.10">
    <property type="entry name" value="TonB-dependent receptor, plug domain"/>
    <property type="match status" value="1"/>
</dbReference>
<dbReference type="KEGG" id="stha:NCTC11429_04392"/>
<proteinExistence type="predicted"/>
<dbReference type="Proteomes" id="UP000308196">
    <property type="component" value="Chromosome"/>
</dbReference>
<dbReference type="InterPro" id="IPR037066">
    <property type="entry name" value="Plug_dom_sf"/>
</dbReference>
<dbReference type="GO" id="GO:0009279">
    <property type="term" value="C:cell outer membrane"/>
    <property type="evidence" value="ECO:0007669"/>
    <property type="project" value="UniProtKB-SubCell"/>
</dbReference>
<dbReference type="Pfam" id="PF14905">
    <property type="entry name" value="OMP_b-brl_3"/>
    <property type="match status" value="1"/>
</dbReference>
<accession>A0A4V6Z323</accession>
<dbReference type="GeneID" id="78464978"/>
<feature type="domain" description="TonB-dependent receptor plug" evidence="6">
    <location>
        <begin position="92"/>
        <end position="170"/>
    </location>
</feature>
<dbReference type="PANTHER" id="PTHR40980:SF4">
    <property type="entry name" value="TONB-DEPENDENT RECEPTOR-LIKE BETA-BARREL DOMAIN-CONTAINING PROTEIN"/>
    <property type="match status" value="1"/>
</dbReference>
<gene>
    <name evidence="8" type="ORF">NCTC11429_04392</name>
</gene>
<feature type="chain" id="PRO_5020408996" evidence="5">
    <location>
        <begin position="27"/>
        <end position="750"/>
    </location>
</feature>
<dbReference type="InterPro" id="IPR041700">
    <property type="entry name" value="OMP_b-brl_3"/>
</dbReference>
<dbReference type="PROSITE" id="PS51257">
    <property type="entry name" value="PROKAR_LIPOPROTEIN"/>
    <property type="match status" value="1"/>
</dbReference>
<keyword evidence="5" id="KW-0732">Signal</keyword>
<evidence type="ECO:0000259" key="6">
    <source>
        <dbReference type="Pfam" id="PF07715"/>
    </source>
</evidence>
<evidence type="ECO:0000256" key="1">
    <source>
        <dbReference type="ARBA" id="ARBA00004442"/>
    </source>
</evidence>
<keyword evidence="2" id="KW-0472">Membrane</keyword>
<sequence length="750" mass="83296">MTKKIIPLTLLFLLFGLTACTTYSYAQNADSARRAEMDSKVPKPAHTPDTGLTDLAGRHRLEAVEIRRRLPVIENKEDKIIYHVAKDASLRGTTAEEVFRKLPMVSLSYDGKAALRGNQNVRIFINGKPSSITRGNLAEALRMLPSEQIKSVEIITNPSSKYDAEGAAGIINILTGRPTVSGVNGSIGTTIGTRQSNQNSSIAGRIGRFGITGSVGNTWSYPIASRITSANSTLSGKTIFSQTNDSRNRRNGTQISVAMDYELDTNTMLVSNLNFNQLLLVTSNKMQTVYGEEGTAIGASVDNRQPAGNFDFSTDYIRKFSKKAGEISLSFQYLNGKNNTTYKGIYGLLSERGQNLGNSDEYTAQVDFKRSIQKIALDFGVKLVDRNISSTVAIDSSTQIGETVRDMQRSYSFGYTQKVWAGYAAVGFPIGKSVNVKAGLRWEKTILKAEESAHIAQFMNHTNDLFPNLSVSYNYSENSTLKMSYAKRIQRPSLYYLNPFRNEADRSNQMQGNPNLRSEIIQHVELGADFALLRNRGQLYAAVYYRSTDHSIEPILETTTAGGRTVLLQTFQNIGTNKNIGASVFTSITLFKGVNIKANMDVYTYANDPAEKFLYSSRMANKTTVIYKTFAGLDLNLGKGYMLDSYLFHDSPQRTFQGEFAAFNLWNISFKKKVLNEAAILGLTIVDPFSNSKNLGSYSETPLFIQKGNFALPFRSFGLSFSWQFGKNRPNAYRSKEKQIRNNDQKKAGQ</sequence>
<evidence type="ECO:0000256" key="3">
    <source>
        <dbReference type="ARBA" id="ARBA00023237"/>
    </source>
</evidence>
<name>A0A4V6Z323_9SPHI</name>
<evidence type="ECO:0000313" key="9">
    <source>
        <dbReference type="Proteomes" id="UP000308196"/>
    </source>
</evidence>